<sequence length="59" mass="6640">MAANRATECYHREGNVTVTREANDGAAWQRTAFVNKGQVEGFSRAMSNETNKQGMRDIY</sequence>
<dbReference type="AlphaFoldDB" id="A0AA91QJK1"/>
<dbReference type="Proteomes" id="UP000198378">
    <property type="component" value="Unassembled WGS sequence"/>
</dbReference>
<protein>
    <submittedName>
        <fullName evidence="1">Uncharacterized protein</fullName>
    </submittedName>
</protein>
<organism evidence="1 2">
    <name type="scientific">Geobacillus thermocatenulatus</name>
    <dbReference type="NCBI Taxonomy" id="33938"/>
    <lineage>
        <taxon>Bacteria</taxon>
        <taxon>Bacillati</taxon>
        <taxon>Bacillota</taxon>
        <taxon>Bacilli</taxon>
        <taxon>Bacillales</taxon>
        <taxon>Anoxybacillaceae</taxon>
        <taxon>Geobacillus</taxon>
        <taxon>Geobacillus thermoleovorans group</taxon>
    </lineage>
</organism>
<evidence type="ECO:0000313" key="1">
    <source>
        <dbReference type="EMBL" id="OXB85756.1"/>
    </source>
</evidence>
<accession>A0AA91QJK1</accession>
<evidence type="ECO:0000313" key="2">
    <source>
        <dbReference type="Proteomes" id="UP000198378"/>
    </source>
</evidence>
<proteinExistence type="predicted"/>
<reference evidence="1 2" key="1">
    <citation type="submission" date="2017-05" db="EMBL/GenBank/DDBJ databases">
        <title>The genome sequence of Geobacillus thermocatenulatus DSM 730.</title>
        <authorList>
            <person name="Ramaloko W.T."/>
            <person name="Koen N."/>
            <person name="Polliack S."/>
            <person name="Aliyu H."/>
            <person name="Lebre P."/>
            <person name="Mohr T."/>
            <person name="Oswald F."/>
            <person name="Zwick M."/>
            <person name="Neumann A."/>
            <person name="Syldatk C."/>
            <person name="Cowan D."/>
            <person name="De Maayer P."/>
        </authorList>
    </citation>
    <scope>NUCLEOTIDE SEQUENCE [LARGE SCALE GENOMIC DNA]</scope>
    <source>
        <strain evidence="1 2">BGSC 93A1</strain>
    </source>
</reference>
<gene>
    <name evidence="1" type="ORF">B9L19_09000</name>
</gene>
<name>A0AA91QJK1_9BACL</name>
<dbReference type="EMBL" id="NEWK01000002">
    <property type="protein sequence ID" value="OXB85756.1"/>
    <property type="molecule type" value="Genomic_DNA"/>
</dbReference>
<comment type="caution">
    <text evidence="1">The sequence shown here is derived from an EMBL/GenBank/DDBJ whole genome shotgun (WGS) entry which is preliminary data.</text>
</comment>
<keyword evidence="2" id="KW-1185">Reference proteome</keyword>